<dbReference type="PANTHER" id="PTHR22642">
    <property type="entry name" value="IMIDAZOLONEPROPIONASE"/>
    <property type="match status" value="1"/>
</dbReference>
<dbReference type="Gene3D" id="2.30.40.10">
    <property type="entry name" value="Urease, subunit C, domain 1"/>
    <property type="match status" value="1"/>
</dbReference>
<dbReference type="SUPFAM" id="SSF51556">
    <property type="entry name" value="Metallo-dependent hydrolases"/>
    <property type="match status" value="1"/>
</dbReference>
<dbReference type="RefSeq" id="WP_101819635.1">
    <property type="nucleotide sequence ID" value="NZ_PKJC01000004.1"/>
</dbReference>
<dbReference type="Proteomes" id="UP000234662">
    <property type="component" value="Unassembled WGS sequence"/>
</dbReference>
<organism evidence="2 3">
    <name type="scientific">Gordonia terrae</name>
    <dbReference type="NCBI Taxonomy" id="2055"/>
    <lineage>
        <taxon>Bacteria</taxon>
        <taxon>Bacillati</taxon>
        <taxon>Actinomycetota</taxon>
        <taxon>Actinomycetes</taxon>
        <taxon>Mycobacteriales</taxon>
        <taxon>Gordoniaceae</taxon>
        <taxon>Gordonia</taxon>
    </lineage>
</organism>
<dbReference type="SUPFAM" id="SSF51338">
    <property type="entry name" value="Composite domain of metallo-dependent hydrolases"/>
    <property type="match status" value="1"/>
</dbReference>
<evidence type="ECO:0000259" key="1">
    <source>
        <dbReference type="Pfam" id="PF07969"/>
    </source>
</evidence>
<name>A0A2I1RA28_9ACTN</name>
<dbReference type="STRING" id="2055.BCM27_21620"/>
<dbReference type="InterPro" id="IPR013108">
    <property type="entry name" value="Amidohydro_3"/>
</dbReference>
<evidence type="ECO:0000313" key="3">
    <source>
        <dbReference type="Proteomes" id="UP000234662"/>
    </source>
</evidence>
<comment type="caution">
    <text evidence="2">The sequence shown here is derived from an EMBL/GenBank/DDBJ whole genome shotgun (WGS) entry which is preliminary data.</text>
</comment>
<dbReference type="InterPro" id="IPR032466">
    <property type="entry name" value="Metal_Hydrolase"/>
</dbReference>
<dbReference type="InterPro" id="IPR011059">
    <property type="entry name" value="Metal-dep_hydrolase_composite"/>
</dbReference>
<sequence>MSRLVITNVTLHEGIRDVAVENGQISEIGVGLPTTGAEVIEGRGGALIPGLHDHHIHLHALASARNSVRCGPPHVTGPDELAAALATALSSDNRGWVRGVGYVETVAGLLDLAALDRLHARRPVRVQHRSGAVWFLNSAAAAAVDLASGDHPGIERDESGSPTGRLWRADTWLRERLGGAGPPDLAGVGAELARFGVTGVTDATPDLAPGSLAHLIDEHVTGALPQRLHLLGAEQGTPLPRPTVTLGPHKIVLADSALPDFPTLCRAIRDVHLGNRGVAVHSVSRESLLLFLAALDETGGHPQDRVEHGAIIAAETVHELRRRGLTVVTQPGFITDRGDDYLDRLDGDDIDDLYRCRSLVDAGVAVALSSDAPYGPTDPWSVIAAAADRRAPDGRVIGPGERVDHAGALGMYLALPEAPGKSPRTVEVGRPADLVLLAESLEHALTDGSDALRCTLIRGDIAYQR</sequence>
<dbReference type="PANTHER" id="PTHR22642:SF2">
    <property type="entry name" value="PROTEIN LONG AFTER FAR-RED 3"/>
    <property type="match status" value="1"/>
</dbReference>
<feature type="domain" description="Amidohydrolase 3" evidence="1">
    <location>
        <begin position="38"/>
        <end position="463"/>
    </location>
</feature>
<gene>
    <name evidence="2" type="ORF">CYJ73_07480</name>
</gene>
<proteinExistence type="predicted"/>
<dbReference type="Gene3D" id="3.20.20.140">
    <property type="entry name" value="Metal-dependent hydrolases"/>
    <property type="match status" value="2"/>
</dbReference>
<evidence type="ECO:0000313" key="2">
    <source>
        <dbReference type="EMBL" id="PKZ65987.1"/>
    </source>
</evidence>
<dbReference type="EMBL" id="PKJC01000004">
    <property type="protein sequence ID" value="PKZ65987.1"/>
    <property type="molecule type" value="Genomic_DNA"/>
</dbReference>
<reference evidence="2 3" key="1">
    <citation type="submission" date="2017-12" db="EMBL/GenBank/DDBJ databases">
        <title>Phylogenetic diversity of female urinary microbiome.</title>
        <authorList>
            <person name="Thomas-White K."/>
            <person name="Wolfe A.J."/>
        </authorList>
    </citation>
    <scope>NUCLEOTIDE SEQUENCE [LARGE SCALE GENOMIC DNA]</scope>
    <source>
        <strain evidence="2 3">UMB0777</strain>
    </source>
</reference>
<dbReference type="GO" id="GO:0016810">
    <property type="term" value="F:hydrolase activity, acting on carbon-nitrogen (but not peptide) bonds"/>
    <property type="evidence" value="ECO:0007669"/>
    <property type="project" value="InterPro"/>
</dbReference>
<protein>
    <submittedName>
        <fullName evidence="2">Amidohydrolase</fullName>
    </submittedName>
</protein>
<dbReference type="Pfam" id="PF07969">
    <property type="entry name" value="Amidohydro_3"/>
    <property type="match status" value="1"/>
</dbReference>
<keyword evidence="2" id="KW-0378">Hydrolase</keyword>
<dbReference type="Gene3D" id="3.10.310.70">
    <property type="match status" value="1"/>
</dbReference>
<dbReference type="AlphaFoldDB" id="A0A2I1RA28"/>
<accession>A0A2I1RA28</accession>